<dbReference type="EMBL" id="CACRXK020007974">
    <property type="protein sequence ID" value="CAB4013665.1"/>
    <property type="molecule type" value="Genomic_DNA"/>
</dbReference>
<dbReference type="PANTHER" id="PTHR33444">
    <property type="entry name" value="SI:DKEY-19B23.12-RELATED"/>
    <property type="match status" value="1"/>
</dbReference>
<feature type="non-terminal residue" evidence="1">
    <location>
        <position position="1"/>
    </location>
</feature>
<sequence length="133" mass="15553">MLAIFNIIPITIIVIGAVYLDECRIERMIPVFLIVHGSVYLLRYTVTTCLRVGTKNDEEIDTEKDVDTIRFFNVFLFFIDLFLVIWFIVGSVWVYGHFSDVQYHDSNGPSYCSRVAYLFAFWFTTIHYIVLGM</sequence>
<dbReference type="Proteomes" id="UP001152795">
    <property type="component" value="Unassembled WGS sequence"/>
</dbReference>
<reference evidence="1" key="1">
    <citation type="submission" date="2020-04" db="EMBL/GenBank/DDBJ databases">
        <authorList>
            <person name="Alioto T."/>
            <person name="Alioto T."/>
            <person name="Gomez Garrido J."/>
        </authorList>
    </citation>
    <scope>NUCLEOTIDE SEQUENCE</scope>
    <source>
        <strain evidence="1">A484AB</strain>
    </source>
</reference>
<organism evidence="1 2">
    <name type="scientific">Paramuricea clavata</name>
    <name type="common">Red gorgonian</name>
    <name type="synonym">Violescent sea-whip</name>
    <dbReference type="NCBI Taxonomy" id="317549"/>
    <lineage>
        <taxon>Eukaryota</taxon>
        <taxon>Metazoa</taxon>
        <taxon>Cnidaria</taxon>
        <taxon>Anthozoa</taxon>
        <taxon>Octocorallia</taxon>
        <taxon>Malacalcyonacea</taxon>
        <taxon>Plexauridae</taxon>
        <taxon>Paramuricea</taxon>
    </lineage>
</organism>
<name>A0A7D9EM34_PARCT</name>
<gene>
    <name evidence="1" type="ORF">PACLA_8A065042</name>
</gene>
<evidence type="ECO:0000313" key="2">
    <source>
        <dbReference type="Proteomes" id="UP001152795"/>
    </source>
</evidence>
<comment type="caution">
    <text evidence="1">The sequence shown here is derived from an EMBL/GenBank/DDBJ whole genome shotgun (WGS) entry which is preliminary data.</text>
</comment>
<accession>A0A7D9EM34</accession>
<protein>
    <submittedName>
        <fullName evidence="1">Uncharacterized protein</fullName>
    </submittedName>
</protein>
<keyword evidence="2" id="KW-1185">Reference proteome</keyword>
<evidence type="ECO:0000313" key="1">
    <source>
        <dbReference type="EMBL" id="CAB4013665.1"/>
    </source>
</evidence>
<dbReference type="InterPro" id="IPR040350">
    <property type="entry name" value="TMEM272"/>
</dbReference>
<dbReference type="AlphaFoldDB" id="A0A7D9EM34"/>
<dbReference type="PANTHER" id="PTHR33444:SF2">
    <property type="entry name" value="MARVEL DOMAIN-CONTAINING PROTEIN"/>
    <property type="match status" value="1"/>
</dbReference>
<proteinExistence type="predicted"/>